<organism evidence="1 2">
    <name type="scientific">Plakobranchus ocellatus</name>
    <dbReference type="NCBI Taxonomy" id="259542"/>
    <lineage>
        <taxon>Eukaryota</taxon>
        <taxon>Metazoa</taxon>
        <taxon>Spiralia</taxon>
        <taxon>Lophotrochozoa</taxon>
        <taxon>Mollusca</taxon>
        <taxon>Gastropoda</taxon>
        <taxon>Heterobranchia</taxon>
        <taxon>Euthyneura</taxon>
        <taxon>Panpulmonata</taxon>
        <taxon>Sacoglossa</taxon>
        <taxon>Placobranchoidea</taxon>
        <taxon>Plakobranchidae</taxon>
        <taxon>Plakobranchus</taxon>
    </lineage>
</organism>
<evidence type="ECO:0000313" key="2">
    <source>
        <dbReference type="Proteomes" id="UP000735302"/>
    </source>
</evidence>
<accession>A0AAV4C3B1</accession>
<reference evidence="1 2" key="1">
    <citation type="journal article" date="2021" name="Elife">
        <title>Chloroplast acquisition without the gene transfer in kleptoplastic sea slugs, Plakobranchus ocellatus.</title>
        <authorList>
            <person name="Maeda T."/>
            <person name="Takahashi S."/>
            <person name="Yoshida T."/>
            <person name="Shimamura S."/>
            <person name="Takaki Y."/>
            <person name="Nagai Y."/>
            <person name="Toyoda A."/>
            <person name="Suzuki Y."/>
            <person name="Arimoto A."/>
            <person name="Ishii H."/>
            <person name="Satoh N."/>
            <person name="Nishiyama T."/>
            <person name="Hasebe M."/>
            <person name="Maruyama T."/>
            <person name="Minagawa J."/>
            <person name="Obokata J."/>
            <person name="Shigenobu S."/>
        </authorList>
    </citation>
    <scope>NUCLEOTIDE SEQUENCE [LARGE SCALE GENOMIC DNA]</scope>
</reference>
<dbReference type="EMBL" id="BLXT01005777">
    <property type="protein sequence ID" value="GFO25876.1"/>
    <property type="molecule type" value="Genomic_DNA"/>
</dbReference>
<name>A0AAV4C3B1_9GAST</name>
<dbReference type="AlphaFoldDB" id="A0AAV4C3B1"/>
<dbReference type="Proteomes" id="UP000735302">
    <property type="component" value="Unassembled WGS sequence"/>
</dbReference>
<evidence type="ECO:0000313" key="1">
    <source>
        <dbReference type="EMBL" id="GFO25876.1"/>
    </source>
</evidence>
<gene>
    <name evidence="1" type="ORF">PoB_005238100</name>
</gene>
<protein>
    <submittedName>
        <fullName evidence="1">Uncharacterized protein</fullName>
    </submittedName>
</protein>
<comment type="caution">
    <text evidence="1">The sequence shown here is derived from an EMBL/GenBank/DDBJ whole genome shotgun (WGS) entry which is preliminary data.</text>
</comment>
<keyword evidence="2" id="KW-1185">Reference proteome</keyword>
<sequence>MESFGGAVQKGGKTHGEAFFSECIICASIKHREAKGLTDAEYLFRKDKCCPPQFCHIQASLAAQNSRLHRLVLQLWKVFKTKTQNEHICFRDDDKNAVYKSESGSIQLSILRQWTD</sequence>
<proteinExistence type="predicted"/>